<dbReference type="PANTHER" id="PTHR31374:SF228">
    <property type="entry name" value="SAUR FAMILY PROTEIN"/>
    <property type="match status" value="1"/>
</dbReference>
<protein>
    <submittedName>
        <fullName evidence="2">Uncharacterized protein</fullName>
    </submittedName>
</protein>
<dbReference type="EMBL" id="JAPFFI010000018">
    <property type="protein sequence ID" value="KAJ6349241.1"/>
    <property type="molecule type" value="Genomic_DNA"/>
</dbReference>
<dbReference type="InterPro" id="IPR003676">
    <property type="entry name" value="SAUR_fam"/>
</dbReference>
<organism evidence="2 3">
    <name type="scientific">Salix suchowensis</name>
    <dbReference type="NCBI Taxonomy" id="1278906"/>
    <lineage>
        <taxon>Eukaryota</taxon>
        <taxon>Viridiplantae</taxon>
        <taxon>Streptophyta</taxon>
        <taxon>Embryophyta</taxon>
        <taxon>Tracheophyta</taxon>
        <taxon>Spermatophyta</taxon>
        <taxon>Magnoliopsida</taxon>
        <taxon>eudicotyledons</taxon>
        <taxon>Gunneridae</taxon>
        <taxon>Pentapetalae</taxon>
        <taxon>rosids</taxon>
        <taxon>fabids</taxon>
        <taxon>Malpighiales</taxon>
        <taxon>Salicaceae</taxon>
        <taxon>Saliceae</taxon>
        <taxon>Salix</taxon>
    </lineage>
</organism>
<reference evidence="2" key="2">
    <citation type="journal article" date="2023" name="Int. J. Mol. Sci.">
        <title>De Novo Assembly and Annotation of 11 Diverse Shrub Willow (Salix) Genomes Reveals Novel Gene Organization in Sex-Linked Regions.</title>
        <authorList>
            <person name="Hyden B."/>
            <person name="Feng K."/>
            <person name="Yates T.B."/>
            <person name="Jawdy S."/>
            <person name="Cereghino C."/>
            <person name="Smart L.B."/>
            <person name="Muchero W."/>
        </authorList>
    </citation>
    <scope>NUCLEOTIDE SEQUENCE</scope>
    <source>
        <tissue evidence="2">Shoot tip</tissue>
    </source>
</reference>
<dbReference type="Pfam" id="PF02519">
    <property type="entry name" value="Auxin_inducible"/>
    <property type="match status" value="1"/>
</dbReference>
<reference evidence="2" key="1">
    <citation type="submission" date="2022-10" db="EMBL/GenBank/DDBJ databases">
        <authorList>
            <person name="Hyden B.L."/>
            <person name="Feng K."/>
            <person name="Yates T."/>
            <person name="Jawdy S."/>
            <person name="Smart L.B."/>
            <person name="Muchero W."/>
        </authorList>
    </citation>
    <scope>NUCLEOTIDE SEQUENCE</scope>
    <source>
        <tissue evidence="2">Shoot tip</tissue>
    </source>
</reference>
<name>A0ABQ9AM12_9ROSI</name>
<evidence type="ECO:0000256" key="1">
    <source>
        <dbReference type="ARBA" id="ARBA00006974"/>
    </source>
</evidence>
<accession>A0ABQ9AM12</accession>
<evidence type="ECO:0000313" key="3">
    <source>
        <dbReference type="Proteomes" id="UP001141253"/>
    </source>
</evidence>
<dbReference type="PANTHER" id="PTHR31374">
    <property type="entry name" value="AUXIN-INDUCED PROTEIN-LIKE-RELATED"/>
    <property type="match status" value="1"/>
</dbReference>
<evidence type="ECO:0000313" key="2">
    <source>
        <dbReference type="EMBL" id="KAJ6349241.1"/>
    </source>
</evidence>
<comment type="caution">
    <text evidence="2">The sequence shown here is derived from an EMBL/GenBank/DDBJ whole genome shotgun (WGS) entry which is preliminary data.</text>
</comment>
<comment type="similarity">
    <text evidence="1">Belongs to the ARG7 family.</text>
</comment>
<keyword evidence="3" id="KW-1185">Reference proteome</keyword>
<sequence>MSNSQEDKKKVKKGCIAVRVGLEEEDGGFQRFVIPISYLYHPLFKRLSRESSRSLRLPHDWSTVAAMFGGRFSSSPVED</sequence>
<proteinExistence type="inferred from homology"/>
<gene>
    <name evidence="2" type="ORF">OIU77_006761</name>
</gene>
<dbReference type="Proteomes" id="UP001141253">
    <property type="component" value="Chromosome 19"/>
</dbReference>